<dbReference type="GO" id="GO:0016740">
    <property type="term" value="F:transferase activity"/>
    <property type="evidence" value="ECO:0007669"/>
    <property type="project" value="UniProtKB-KW"/>
</dbReference>
<dbReference type="InterPro" id="IPR041698">
    <property type="entry name" value="Methyltransf_25"/>
</dbReference>
<evidence type="ECO:0000313" key="3">
    <source>
        <dbReference type="EMBL" id="BCB89599.1"/>
    </source>
</evidence>
<proteinExistence type="predicted"/>
<evidence type="ECO:0000256" key="1">
    <source>
        <dbReference type="ARBA" id="ARBA00022679"/>
    </source>
</evidence>
<protein>
    <recommendedName>
        <fullName evidence="2">Methyltransferase domain-containing protein</fullName>
    </recommendedName>
</protein>
<keyword evidence="1" id="KW-0808">Transferase</keyword>
<name>A0A6F8YU49_9ACTN</name>
<dbReference type="Pfam" id="PF13649">
    <property type="entry name" value="Methyltransf_25"/>
    <property type="match status" value="1"/>
</dbReference>
<evidence type="ECO:0000313" key="4">
    <source>
        <dbReference type="Proteomes" id="UP000503011"/>
    </source>
</evidence>
<dbReference type="Proteomes" id="UP000503011">
    <property type="component" value="Chromosome"/>
</dbReference>
<reference evidence="3 4" key="1">
    <citation type="submission" date="2020-03" db="EMBL/GenBank/DDBJ databases">
        <title>Whole genome shotgun sequence of Phytohabitans suffuscus NBRC 105367.</title>
        <authorList>
            <person name="Komaki H."/>
            <person name="Tamura T."/>
        </authorList>
    </citation>
    <scope>NUCLEOTIDE SEQUENCE [LARGE SCALE GENOMIC DNA]</scope>
    <source>
        <strain evidence="3 4">NBRC 105367</strain>
    </source>
</reference>
<dbReference type="KEGG" id="psuu:Psuf_069120"/>
<dbReference type="EMBL" id="AP022871">
    <property type="protein sequence ID" value="BCB89599.1"/>
    <property type="molecule type" value="Genomic_DNA"/>
</dbReference>
<dbReference type="InterPro" id="IPR029063">
    <property type="entry name" value="SAM-dependent_MTases_sf"/>
</dbReference>
<organism evidence="3 4">
    <name type="scientific">Phytohabitans suffuscus</name>
    <dbReference type="NCBI Taxonomy" id="624315"/>
    <lineage>
        <taxon>Bacteria</taxon>
        <taxon>Bacillati</taxon>
        <taxon>Actinomycetota</taxon>
        <taxon>Actinomycetes</taxon>
        <taxon>Micromonosporales</taxon>
        <taxon>Micromonosporaceae</taxon>
    </lineage>
</organism>
<gene>
    <name evidence="3" type="ORF">Psuf_069120</name>
</gene>
<dbReference type="CDD" id="cd02440">
    <property type="entry name" value="AdoMet_MTases"/>
    <property type="match status" value="1"/>
</dbReference>
<evidence type="ECO:0000259" key="2">
    <source>
        <dbReference type="Pfam" id="PF13649"/>
    </source>
</evidence>
<dbReference type="SUPFAM" id="SSF53335">
    <property type="entry name" value="S-adenosyl-L-methionine-dependent methyltransferases"/>
    <property type="match status" value="1"/>
</dbReference>
<dbReference type="PANTHER" id="PTHR43861">
    <property type="entry name" value="TRANS-ACONITATE 2-METHYLTRANSFERASE-RELATED"/>
    <property type="match status" value="1"/>
</dbReference>
<accession>A0A6F8YU49</accession>
<feature type="domain" description="Methyltransferase" evidence="2">
    <location>
        <begin position="51"/>
        <end position="139"/>
    </location>
</feature>
<keyword evidence="4" id="KW-1185">Reference proteome</keyword>
<dbReference type="Gene3D" id="3.40.50.150">
    <property type="entry name" value="Vaccinia Virus protein VP39"/>
    <property type="match status" value="1"/>
</dbReference>
<dbReference type="AlphaFoldDB" id="A0A6F8YU49"/>
<dbReference type="RefSeq" id="WP_232075326.1">
    <property type="nucleotide sequence ID" value="NZ_AP022871.1"/>
</dbReference>
<reference evidence="3 4" key="2">
    <citation type="submission" date="2020-03" db="EMBL/GenBank/DDBJ databases">
        <authorList>
            <person name="Ichikawa N."/>
            <person name="Kimura A."/>
            <person name="Kitahashi Y."/>
            <person name="Uohara A."/>
        </authorList>
    </citation>
    <scope>NUCLEOTIDE SEQUENCE [LARGE SCALE GENOMIC DNA]</scope>
    <source>
        <strain evidence="3 4">NBRC 105367</strain>
    </source>
</reference>
<sequence length="273" mass="29636">MSLKAMHHDGPDYLFDNSSAEGGNQVQHLARVLDPHTFRVLADVGVRGHWLDIGAGLGTVSQFLLDQGAHVVAVDIDPSPLRRLGGDERFEVVHGDIRLVSLGERRYAGIHARLVFQHLSEVERRDLLTVLLRALVPGGALVLSDWAGTGQDLVRRSPSPQATALLDRFQRVLMGIIAAAGADMGWGQRTLAAMVDAGFADVATYYDSRTYRGGTGICLLHASNSRQLEGQFLAAGMTRAELEELRRLLADPDVTLSSYLMCTTVGYRPSPAP</sequence>